<keyword evidence="3" id="KW-1185">Reference proteome</keyword>
<dbReference type="RefSeq" id="WP_052045022.1">
    <property type="nucleotide sequence ID" value="NZ_JRNU01000025.1"/>
</dbReference>
<dbReference type="GO" id="GO:0003676">
    <property type="term" value="F:nucleic acid binding"/>
    <property type="evidence" value="ECO:0007669"/>
    <property type="project" value="InterPro"/>
</dbReference>
<keyword evidence="2" id="KW-0378">Hydrolase</keyword>
<dbReference type="GO" id="GO:0006304">
    <property type="term" value="P:DNA modification"/>
    <property type="evidence" value="ECO:0007669"/>
    <property type="project" value="InterPro"/>
</dbReference>
<evidence type="ECO:0000313" key="2">
    <source>
        <dbReference type="EMBL" id="KGF51722.1"/>
    </source>
</evidence>
<sequence length="673" mass="77629">MSEIIDILENKLLQDEPGLLEVLLIDHTTRNNIFWATDCYAYYGQGYEWHDSITVETITGKHGNVIMPRALKSRDEQLRRSRQMAEVFTPAWIVRKMTDVMDKEWTAFYEEKKKDVWQGYVLATVLEITCGEAPFLSSRYDTVSGEPIPMAERFGALDRKLRKVNDNCSDDEWTHWALLALGSVYGYEWQGDNLLLAREALLATFNEYHEQRFGTRADSSTLLKAAEIVSWNVWQMDGLKAVVPCSCHDNRQVVSDFFGEQTTTVTPCLGCDKNDILLHNGLRCHLRRWLPSSCDMPDHFDCLYLDFITKNYKTHNKTKWPMKFDFVIGNPPYQDESVGDNDSFSPQIYNIFLNESYKISDKVEMVHPARFLFDAGSTPRSWNRKMLDDDSFKVLKFYPNSQEVFNGVQLTGGVAISYHDTNKSFGAIRVFTPYDELNSIFHKATSNKEFKSMEPIVITRTIYRLTDKLHRDFPNAINQLSSGHAYDMSSNIFDTLPQVFHEEKPNDENEYIKILGRKERNRVFMYIRRDYVNSKRIPNVDKYKVVLSKADGAAGTIGKPIPARIIGKSLIEAPGVGTTESFISIGVFNSEDDAIRCQKYIKTRFARTLIGVLKVTQEINPAKFKYVPLQDFTSSSDIDWTKSVHEIDLQLYKKYGLNEEERNFIETHVKEMV</sequence>
<keyword evidence="2" id="KW-0540">Nuclease</keyword>
<dbReference type="SUPFAM" id="SSF53335">
    <property type="entry name" value="S-adenosyl-L-methionine-dependent methyltransferases"/>
    <property type="match status" value="1"/>
</dbReference>
<dbReference type="GO" id="GO:0032259">
    <property type="term" value="P:methylation"/>
    <property type="evidence" value="ECO:0007669"/>
    <property type="project" value="InterPro"/>
</dbReference>
<keyword evidence="2" id="KW-0255">Endonuclease</keyword>
<dbReference type="GO" id="GO:0004519">
    <property type="term" value="F:endonuclease activity"/>
    <property type="evidence" value="ECO:0007669"/>
    <property type="project" value="UniProtKB-KW"/>
</dbReference>
<dbReference type="Pfam" id="PF07669">
    <property type="entry name" value="Eco57I"/>
    <property type="match status" value="1"/>
</dbReference>
<accession>A0A096C9Y0</accession>
<evidence type="ECO:0000259" key="1">
    <source>
        <dbReference type="Pfam" id="PF07669"/>
    </source>
</evidence>
<dbReference type="OrthoDB" id="9813673at2"/>
<comment type="caution">
    <text evidence="2">The sequence shown here is derived from an EMBL/GenBank/DDBJ whole genome shotgun (WGS) entry which is preliminary data.</text>
</comment>
<dbReference type="Proteomes" id="UP000029614">
    <property type="component" value="Unassembled WGS sequence"/>
</dbReference>
<organism evidence="2 3">
    <name type="scientific">Prevotella amnii DNF00058</name>
    <dbReference type="NCBI Taxonomy" id="1401066"/>
    <lineage>
        <taxon>Bacteria</taxon>
        <taxon>Pseudomonadati</taxon>
        <taxon>Bacteroidota</taxon>
        <taxon>Bacteroidia</taxon>
        <taxon>Bacteroidales</taxon>
        <taxon>Prevotellaceae</taxon>
        <taxon>Prevotella</taxon>
    </lineage>
</organism>
<dbReference type="InterPro" id="IPR029063">
    <property type="entry name" value="SAM-dependent_MTases_sf"/>
</dbReference>
<name>A0A096C9Y0_9BACT</name>
<gene>
    <name evidence="2" type="ORF">HMPREF9302_06220</name>
</gene>
<dbReference type="PRINTS" id="PR00507">
    <property type="entry name" value="N12N6MTFRASE"/>
</dbReference>
<proteinExistence type="predicted"/>
<reference evidence="2 3" key="1">
    <citation type="submission" date="2014-07" db="EMBL/GenBank/DDBJ databases">
        <authorList>
            <person name="McCorrison J."/>
            <person name="Sanka R."/>
            <person name="Torralba M."/>
            <person name="Gillis M."/>
            <person name="Haft D.H."/>
            <person name="Methe B."/>
            <person name="Sutton G."/>
            <person name="Nelson K.E."/>
        </authorList>
    </citation>
    <scope>NUCLEOTIDE SEQUENCE [LARGE SCALE GENOMIC DNA]</scope>
    <source>
        <strain evidence="2 3">DNF00058</strain>
    </source>
</reference>
<dbReference type="Gene3D" id="3.40.50.150">
    <property type="entry name" value="Vaccinia Virus protein VP39"/>
    <property type="match status" value="1"/>
</dbReference>
<dbReference type="InterPro" id="IPR011639">
    <property type="entry name" value="MethylTrfase_TaqI-like_dom"/>
</dbReference>
<dbReference type="PROSITE" id="PS00092">
    <property type="entry name" value="N6_MTASE"/>
    <property type="match status" value="1"/>
</dbReference>
<dbReference type="InterPro" id="IPR002052">
    <property type="entry name" value="DNA_methylase_N6_adenine_CS"/>
</dbReference>
<feature type="domain" description="Type II methyltransferase M.TaqI-like" evidence="1">
    <location>
        <begin position="314"/>
        <end position="405"/>
    </location>
</feature>
<protein>
    <submittedName>
        <fullName evidence="2">Restriction endonuclease Eco57I</fullName>
    </submittedName>
</protein>
<dbReference type="GO" id="GO:0009007">
    <property type="term" value="F:site-specific DNA-methyltransferase (adenine-specific) activity"/>
    <property type="evidence" value="ECO:0007669"/>
    <property type="project" value="UniProtKB-EC"/>
</dbReference>
<dbReference type="AlphaFoldDB" id="A0A096C9Y0"/>
<evidence type="ECO:0000313" key="3">
    <source>
        <dbReference type="Proteomes" id="UP000029614"/>
    </source>
</evidence>
<dbReference type="EMBL" id="JRNU01000025">
    <property type="protein sequence ID" value="KGF51722.1"/>
    <property type="molecule type" value="Genomic_DNA"/>
</dbReference>